<name>A0A397T722_9GLOM</name>
<gene>
    <name evidence="1" type="ORF">C1645_735110</name>
</gene>
<evidence type="ECO:0000313" key="1">
    <source>
        <dbReference type="EMBL" id="RIA94003.1"/>
    </source>
</evidence>
<proteinExistence type="predicted"/>
<dbReference type="Proteomes" id="UP000265703">
    <property type="component" value="Unassembled WGS sequence"/>
</dbReference>
<sequence>MGLMAKDNGKIEVESANAREIYSIMKKMDNVKTKITMRRKGKIQNINYIERLLQITEKANIFWSLKESKKEKKSKKKGNNDKLIREIIEINELEEILPINKYRLYWNRNLVNDKIREMVKKYNKFKYIEKWLTLKVNKNIMKNVDKNEIEWEKMLEYILNRKEGGYDITSEKDLRDRIYNIKNLIEKLPTYSVME</sequence>
<protein>
    <submittedName>
        <fullName evidence="1">Uncharacterized protein</fullName>
    </submittedName>
</protein>
<organism evidence="1 2">
    <name type="scientific">Glomus cerebriforme</name>
    <dbReference type="NCBI Taxonomy" id="658196"/>
    <lineage>
        <taxon>Eukaryota</taxon>
        <taxon>Fungi</taxon>
        <taxon>Fungi incertae sedis</taxon>
        <taxon>Mucoromycota</taxon>
        <taxon>Glomeromycotina</taxon>
        <taxon>Glomeromycetes</taxon>
        <taxon>Glomerales</taxon>
        <taxon>Glomeraceae</taxon>
        <taxon>Glomus</taxon>
    </lineage>
</organism>
<accession>A0A397T722</accession>
<dbReference type="OrthoDB" id="2386076at2759"/>
<evidence type="ECO:0000313" key="2">
    <source>
        <dbReference type="Proteomes" id="UP000265703"/>
    </source>
</evidence>
<reference evidence="1 2" key="1">
    <citation type="submission" date="2018-06" db="EMBL/GenBank/DDBJ databases">
        <title>Comparative genomics reveals the genomic features of Rhizophagus irregularis, R. cerebriforme, R. diaphanum and Gigaspora rosea, and their symbiotic lifestyle signature.</title>
        <authorList>
            <person name="Morin E."/>
            <person name="San Clemente H."/>
            <person name="Chen E.C.H."/>
            <person name="De La Providencia I."/>
            <person name="Hainaut M."/>
            <person name="Kuo A."/>
            <person name="Kohler A."/>
            <person name="Murat C."/>
            <person name="Tang N."/>
            <person name="Roy S."/>
            <person name="Loubradou J."/>
            <person name="Henrissat B."/>
            <person name="Grigoriev I.V."/>
            <person name="Corradi N."/>
            <person name="Roux C."/>
            <person name="Martin F.M."/>
        </authorList>
    </citation>
    <scope>NUCLEOTIDE SEQUENCE [LARGE SCALE GENOMIC DNA]</scope>
    <source>
        <strain evidence="1 2">DAOM 227022</strain>
    </source>
</reference>
<dbReference type="EMBL" id="QKYT01000092">
    <property type="protein sequence ID" value="RIA94003.1"/>
    <property type="molecule type" value="Genomic_DNA"/>
</dbReference>
<comment type="caution">
    <text evidence="1">The sequence shown here is derived from an EMBL/GenBank/DDBJ whole genome shotgun (WGS) entry which is preliminary data.</text>
</comment>
<keyword evidence="2" id="KW-1185">Reference proteome</keyword>
<dbReference type="AlphaFoldDB" id="A0A397T722"/>